<name>F0SRE6_RUBBR</name>
<keyword evidence="4" id="KW-1185">Reference proteome</keyword>
<dbReference type="EMBL" id="CP002546">
    <property type="protein sequence ID" value="ADY58007.1"/>
    <property type="molecule type" value="Genomic_DNA"/>
</dbReference>
<dbReference type="InterPro" id="IPR003423">
    <property type="entry name" value="OMP_efflux"/>
</dbReference>
<gene>
    <name evidence="3" type="ordered locus">Plabr_0380</name>
</gene>
<feature type="compositionally biased region" description="Low complexity" evidence="2">
    <location>
        <begin position="124"/>
        <end position="135"/>
    </location>
</feature>
<evidence type="ECO:0000313" key="3">
    <source>
        <dbReference type="EMBL" id="ADY58007.1"/>
    </source>
</evidence>
<dbReference type="PANTHER" id="PTHR30203:SF24">
    <property type="entry name" value="BLR4935 PROTEIN"/>
    <property type="match status" value="1"/>
</dbReference>
<accession>F0SRE6</accession>
<dbReference type="PANTHER" id="PTHR30203">
    <property type="entry name" value="OUTER MEMBRANE CATION EFFLUX PROTEIN"/>
    <property type="match status" value="1"/>
</dbReference>
<feature type="region of interest" description="Disordered" evidence="2">
    <location>
        <begin position="58"/>
        <end position="80"/>
    </location>
</feature>
<evidence type="ECO:0000256" key="2">
    <source>
        <dbReference type="SAM" id="MobiDB-lite"/>
    </source>
</evidence>
<evidence type="ECO:0000313" key="4">
    <source>
        <dbReference type="Proteomes" id="UP000006860"/>
    </source>
</evidence>
<dbReference type="HOGENOM" id="CLU_483022_0_0_0"/>
<dbReference type="Gene3D" id="1.20.1600.10">
    <property type="entry name" value="Outer membrane efflux proteins (OEP)"/>
    <property type="match status" value="1"/>
</dbReference>
<dbReference type="KEGG" id="pbs:Plabr_0380"/>
<evidence type="ECO:0000256" key="1">
    <source>
        <dbReference type="ARBA" id="ARBA00007613"/>
    </source>
</evidence>
<dbReference type="AlphaFoldDB" id="F0SRE6"/>
<sequence length="564" mass="61476">MKALPLKADRYRRSAWLLTSSLLVAGQLAGCSTARKVVSVLRPHSISTEHVAALETNATDTASADPSADEVKKSPGAPQRSLELKSIAEQAVAKTASSQTELTAPDVTEDTSDILQVAANSEMAPAPAAKPTAAADSIEPPLLPEPQVEELPVATAIPARSSLSLASLESLALDNNPTIKQLAASAGKAGDLEYQVGVKPNPMFGYTGNQLADEGTDQHQLYFSQQIVTGDKLALNRRVLSRARQAQLWDVESQRYRVLTDVRLRYYEALAAQQKMELTHDFAEVTRRGVELSELRKDALEGSQIEVLQSQIQLNEVELLRQQAEFEFESAWKDLVAIAGVPYLLPAPLEGELRPGTSEQDWDNLYSMLLGNSPELASAQNRVAEMAALVDRQKVQAIPNLTVELGAGVDNSTDSGMINLNVEAPLPLYNKNKGNISAAYADYCRATQNVERIRLTLKSRLARVAQQYNVARAGVLKYDNEILPKAQETLDLSQQAYDAGELNFLQILIVRKTYFESNLEAVKARRDLAQAQVMIDGLLLSGALDAPADFDRDDSLRSQSLDGE</sequence>
<proteinExistence type="inferred from homology"/>
<organism evidence="3 4">
    <name type="scientific">Rubinisphaera brasiliensis (strain ATCC 49424 / DSM 5305 / JCM 21570 / IAM 15109 / NBRC 103401 / IFAM 1448)</name>
    <name type="common">Planctomyces brasiliensis</name>
    <dbReference type="NCBI Taxonomy" id="756272"/>
    <lineage>
        <taxon>Bacteria</taxon>
        <taxon>Pseudomonadati</taxon>
        <taxon>Planctomycetota</taxon>
        <taxon>Planctomycetia</taxon>
        <taxon>Planctomycetales</taxon>
        <taxon>Planctomycetaceae</taxon>
        <taxon>Rubinisphaera</taxon>
    </lineage>
</organism>
<protein>
    <submittedName>
        <fullName evidence="3">Outer membrane efflux protein</fullName>
    </submittedName>
</protein>
<dbReference type="Pfam" id="PF02321">
    <property type="entry name" value="OEP"/>
    <property type="match status" value="1"/>
</dbReference>
<dbReference type="SUPFAM" id="SSF56954">
    <property type="entry name" value="Outer membrane efflux proteins (OEP)"/>
    <property type="match status" value="1"/>
</dbReference>
<dbReference type="eggNOG" id="COG1538">
    <property type="taxonomic scope" value="Bacteria"/>
</dbReference>
<dbReference type="RefSeq" id="WP_013626751.1">
    <property type="nucleotide sequence ID" value="NC_015174.1"/>
</dbReference>
<comment type="similarity">
    <text evidence="1">Belongs to the outer membrane factor (OMF) (TC 1.B.17) family.</text>
</comment>
<feature type="region of interest" description="Disordered" evidence="2">
    <location>
        <begin position="122"/>
        <end position="143"/>
    </location>
</feature>
<dbReference type="STRING" id="756272.Plabr_0380"/>
<dbReference type="Proteomes" id="UP000006860">
    <property type="component" value="Chromosome"/>
</dbReference>
<dbReference type="InterPro" id="IPR010131">
    <property type="entry name" value="MdtP/NodT-like"/>
</dbReference>
<dbReference type="GO" id="GO:0015562">
    <property type="term" value="F:efflux transmembrane transporter activity"/>
    <property type="evidence" value="ECO:0007669"/>
    <property type="project" value="InterPro"/>
</dbReference>
<reference evidence="4" key="1">
    <citation type="submission" date="2011-02" db="EMBL/GenBank/DDBJ databases">
        <title>The complete genome of Planctomyces brasiliensis DSM 5305.</title>
        <authorList>
            <person name="Lucas S."/>
            <person name="Copeland A."/>
            <person name="Lapidus A."/>
            <person name="Bruce D."/>
            <person name="Goodwin L."/>
            <person name="Pitluck S."/>
            <person name="Kyrpides N."/>
            <person name="Mavromatis K."/>
            <person name="Pagani I."/>
            <person name="Ivanova N."/>
            <person name="Ovchinnikova G."/>
            <person name="Lu M."/>
            <person name="Detter J.C."/>
            <person name="Han C."/>
            <person name="Land M."/>
            <person name="Hauser L."/>
            <person name="Markowitz V."/>
            <person name="Cheng J.-F."/>
            <person name="Hugenholtz P."/>
            <person name="Woyke T."/>
            <person name="Wu D."/>
            <person name="Tindall B."/>
            <person name="Pomrenke H.G."/>
            <person name="Brambilla E."/>
            <person name="Klenk H.-P."/>
            <person name="Eisen J.A."/>
        </authorList>
    </citation>
    <scope>NUCLEOTIDE SEQUENCE [LARGE SCALE GENOMIC DNA]</scope>
    <source>
        <strain evidence="4">ATCC 49424 / DSM 5305 / JCM 21570 / NBRC 103401 / IFAM 1448</strain>
    </source>
</reference>